<evidence type="ECO:0000259" key="16">
    <source>
        <dbReference type="SMART" id="SM00632"/>
    </source>
</evidence>
<name>A0A1B0F0M2_PHLPP</name>
<dbReference type="PANTHER" id="PTHR43447">
    <property type="entry name" value="ALPHA-AMYLASE"/>
    <property type="match status" value="1"/>
</dbReference>
<evidence type="ECO:0000313" key="18">
    <source>
        <dbReference type="EnsemblMetazoa" id="PPAI010150-PA"/>
    </source>
</evidence>
<evidence type="ECO:0000313" key="19">
    <source>
        <dbReference type="Proteomes" id="UP000092462"/>
    </source>
</evidence>
<accession>A0A1B0F0M2</accession>
<dbReference type="InterPro" id="IPR013780">
    <property type="entry name" value="Glyco_hydro_b"/>
</dbReference>
<dbReference type="Pfam" id="PF02806">
    <property type="entry name" value="Alpha-amylase_C"/>
    <property type="match status" value="4"/>
</dbReference>
<dbReference type="InterPro" id="IPR006046">
    <property type="entry name" value="Alpha_amylase"/>
</dbReference>
<dbReference type="VEuPathDB" id="VectorBase:PPAPM1_011466"/>
<evidence type="ECO:0000256" key="4">
    <source>
        <dbReference type="ARBA" id="ARBA00008061"/>
    </source>
</evidence>
<evidence type="ECO:0000256" key="11">
    <source>
        <dbReference type="ARBA" id="ARBA00023157"/>
    </source>
</evidence>
<evidence type="ECO:0000256" key="14">
    <source>
        <dbReference type="ARBA" id="ARBA00023295"/>
    </source>
</evidence>
<proteinExistence type="inferred from homology"/>
<protein>
    <recommendedName>
        <fullName evidence="6">alpha-amylase</fullName>
        <ecNumber evidence="6">3.2.1.1</ecNumber>
    </recommendedName>
</protein>
<dbReference type="Pfam" id="PF00128">
    <property type="entry name" value="Alpha-amylase"/>
    <property type="match status" value="3"/>
</dbReference>
<dbReference type="GO" id="GO:0005975">
    <property type="term" value="P:carbohydrate metabolic process"/>
    <property type="evidence" value="ECO:0007669"/>
    <property type="project" value="InterPro"/>
</dbReference>
<dbReference type="InterPro" id="IPR006048">
    <property type="entry name" value="A-amylase/branching_C"/>
</dbReference>
<dbReference type="GO" id="GO:0046872">
    <property type="term" value="F:metal ion binding"/>
    <property type="evidence" value="ECO:0007669"/>
    <property type="project" value="UniProtKB-KW"/>
</dbReference>
<dbReference type="EC" id="3.2.1.1" evidence="6"/>
<dbReference type="InterPro" id="IPR031319">
    <property type="entry name" value="A-amylase_C"/>
</dbReference>
<evidence type="ECO:0000256" key="5">
    <source>
        <dbReference type="ARBA" id="ARBA00011245"/>
    </source>
</evidence>
<dbReference type="VEuPathDB" id="VectorBase:PPAI010150"/>
<feature type="domain" description="Alpha-amylase C-terminal" evidence="16">
    <location>
        <begin position="1717"/>
        <end position="1805"/>
    </location>
</feature>
<evidence type="ECO:0000256" key="10">
    <source>
        <dbReference type="ARBA" id="ARBA00022837"/>
    </source>
</evidence>
<keyword evidence="7" id="KW-0479">Metal-binding</keyword>
<dbReference type="EMBL" id="AJVK01007768">
    <property type="status" value="NOT_ANNOTATED_CDS"/>
    <property type="molecule type" value="Genomic_DNA"/>
</dbReference>
<evidence type="ECO:0000256" key="2">
    <source>
        <dbReference type="ARBA" id="ARBA00001913"/>
    </source>
</evidence>
<keyword evidence="19" id="KW-1185">Reference proteome</keyword>
<dbReference type="Proteomes" id="UP000092462">
    <property type="component" value="Unassembled WGS sequence"/>
</dbReference>
<evidence type="ECO:0000256" key="7">
    <source>
        <dbReference type="ARBA" id="ARBA00022723"/>
    </source>
</evidence>
<feature type="domain" description="Alpha-amylase C-terminal" evidence="16">
    <location>
        <begin position="711"/>
        <end position="799"/>
    </location>
</feature>
<evidence type="ECO:0000256" key="12">
    <source>
        <dbReference type="ARBA" id="ARBA00023214"/>
    </source>
</evidence>
<keyword evidence="9" id="KW-0378">Hydrolase</keyword>
<dbReference type="SUPFAM" id="SSF51445">
    <property type="entry name" value="(Trans)glycosidases"/>
    <property type="match status" value="4"/>
</dbReference>
<feature type="domain" description="Alpha-amylase C-terminal" evidence="16">
    <location>
        <begin position="1186"/>
        <end position="1274"/>
    </location>
</feature>
<feature type="domain" description="Glycosyl hydrolase family 13 catalytic" evidence="17">
    <location>
        <begin position="810"/>
        <end position="1177"/>
    </location>
</feature>
<evidence type="ECO:0000256" key="3">
    <source>
        <dbReference type="ARBA" id="ARBA00001923"/>
    </source>
</evidence>
<comment type="similarity">
    <text evidence="4 15">Belongs to the glycosyl hydrolase 13 family.</text>
</comment>
<comment type="catalytic activity">
    <reaction evidence="1">
        <text>Endohydrolysis of (1-&gt;4)-alpha-D-glucosidic linkages in polysaccharides containing three or more (1-&gt;4)-alpha-linked D-glucose units.</text>
        <dbReference type="EC" id="3.2.1.1"/>
    </reaction>
</comment>
<dbReference type="VEuPathDB" id="VectorBase:PPAPM1_003633"/>
<keyword evidence="11" id="KW-1015">Disulfide bond</keyword>
<comment type="cofactor">
    <cofactor evidence="3">
        <name>chloride</name>
        <dbReference type="ChEBI" id="CHEBI:17996"/>
    </cofactor>
</comment>
<evidence type="ECO:0000256" key="6">
    <source>
        <dbReference type="ARBA" id="ARBA00012595"/>
    </source>
</evidence>
<evidence type="ECO:0000256" key="1">
    <source>
        <dbReference type="ARBA" id="ARBA00000548"/>
    </source>
</evidence>
<dbReference type="PRINTS" id="PR00110">
    <property type="entry name" value="ALPHAAMYLASE"/>
</dbReference>
<feature type="domain" description="Glycosyl hydrolase family 13 catalytic" evidence="17">
    <location>
        <begin position="28"/>
        <end position="271"/>
    </location>
</feature>
<dbReference type="SUPFAM" id="SSF51011">
    <property type="entry name" value="Glycosyl hydrolase domain"/>
    <property type="match status" value="3"/>
</dbReference>
<dbReference type="GO" id="GO:0004556">
    <property type="term" value="F:alpha-amylase activity"/>
    <property type="evidence" value="ECO:0007669"/>
    <property type="project" value="UniProtKB-EC"/>
</dbReference>
<dbReference type="Gene3D" id="3.20.20.80">
    <property type="entry name" value="Glycosidases"/>
    <property type="match status" value="5"/>
</dbReference>
<dbReference type="CDD" id="cd11317">
    <property type="entry name" value="AmyAc_bac_euk_AmyA"/>
    <property type="match status" value="3"/>
</dbReference>
<evidence type="ECO:0000256" key="15">
    <source>
        <dbReference type="RuleBase" id="RU003615"/>
    </source>
</evidence>
<reference evidence="18" key="1">
    <citation type="submission" date="2022-08" db="UniProtKB">
        <authorList>
            <consortium name="EnsemblMetazoa"/>
        </authorList>
    </citation>
    <scope>IDENTIFICATION</scope>
    <source>
        <strain evidence="18">Israel</strain>
    </source>
</reference>
<sequence>MEFCIILFIALVPNVLGQFDPHYAAGHNVIVHLFDWKWVDIAAECERFLGPNGFGGVQVSSPAENAIVKEPNRPWWERYQIISYILQTRSGSQEEFADMVRRCNNARVRIYVDAIFNHMGGTGADMRYEYIELGAVTEFRYSFNISGVFRGLARLDTLQNWGEPWGFLPSDLALVFVENHDNERNHGAGGAQILTYKDGKRYIMAVTFGLAHPYGISRIMSSFFFTDTEAGPPMDANEAIISPSINPDGSCGNGWVCQHRWRQIYNMVKFKNVAGTAPLLNWWSNGNNQIAFARSGKGFVAFNNEGSDMDVILETSLPAVAHGQFNPNFVSGRNGIVHLFEWKWEDIAAECERFLGPNGFAGVQVSPPNENVIVNNRPWWERYQPMSYRLVTRSGNEQQFANMVYRCNNVGVRIYPDIVINHMAAGHPNMIGTGGSTANVGNRDFPGVPYSIHDFNPSCPINNYQDRYQVRNCELVGLPDLNQGVAWVRDRIVEYLDNLVNLGVAGFRIDAAKHMWPGDLEIIYGRVRNLNTVHGFPANARPFFAQEVIDLGGEAVSKNEYTGFGVVTEFKFSAEIGRVFNGNDRLTHLSNWGEAWGFLPSNRALVFVENHDNERGHGAGGDQILTYKNAKPYKMAVAFTLAHPFGIPRIMSSFAFTNTDIGPPMDGNQNIISPSINADGTCGNGWVCQHRWRQIFNMIRFRNEAGSAALTNWWSNGNNQIAFARSGRGFVAFNNEGSNMNVNLQTSLPAGTYCDVISGNVSGGSCTGKTVVVQGNGNANIVIGAAEYDGVLAIHVASGQHNPNFWGGRTGIVHLFEWKFSDVADECERFLAPRGYAGVQLSPVNENVIIPNRPWWERYQPISYVLTTRSGNENDFLDMSRRCNAVGIRIYVDVILNHMSADNNPSDGTAGNYADTSARLWPAVPFGPNDFNPRCSIYNWDDPVEIRNCELVGLHDLNQATEHVRSMLVNFLNHLVQLGAAGFRVDAAKHVWPHDLEEIYNRVNNLNTDFGFAPGSRPYIYQEVIELGGSPIRYEYTPLGSITEFKFSAEIGRVFRGYDQLRWLRNWGPEWGFVPSNVALVFVDNHDNQRGHGAGGENILTYKQPRQYKMATAFTLAWDYGTVRLMSSFAFNHGDQGPPQDANENIISPSINPDNTCGNGWVCEHRWRQIYNMIGFANQVQGTGVNDFWDDGGNQIAFCRGDQGFIAFNNDQHNFSHTLQTCLPAGTYCDIISGENTGQGCSGVTITVNPDQTAHIVIPVDHYDGMIAIHRGAASRKWSTFKMDWDPDCAIESFIEKITDNVVLDCLCLVRTMRIASAVLVLCCLALASGHHWPNFWGGRTGIVHLFEWKFKDVADECERFLAPKGYAGVQLSPVNENVIIPNRPWWERYQPISYVLTTRSGNENDFLDMSRRCNAVGIRIYIDVLLNHMSADNHPSDGTAGNWADTSQRWWPAVPFGPNDFNPRCSIYNWDDPVEIRNCELVGLHDLNQGSEHVRSMLVNFLNHLVQLGAAGFRVDAAKHVWPHDLEEIYNRVNNLNTDFGFAPGSRPYIYQEVIDLGGRPFRHEYTPLGAITEFRFSAEIGRVFRGYDQLRWLRNWGPEWGFVDSRVALVFVDNHDNQRGHGAGGENVLTYKQPRQYKMATAFTLAWDYGTVRLMSSFAFNHGDQGPPQDANENIISPSINPDNTCGNGWVCEHRWRQIYNMIGFANQVQGTGVNDFWDNGGNQIAFCRGDQGFIAFNNDQHNFSHTLQTCLPAGTYCDIISGENTGQGCSGLTITVNWDQTAHIVIPVDHYDGVIAIHRGPASRLN</sequence>
<keyword evidence="10" id="KW-0106">Calcium</keyword>
<dbReference type="InterPro" id="IPR006047">
    <property type="entry name" value="GH13_cat_dom"/>
</dbReference>
<evidence type="ECO:0000256" key="9">
    <source>
        <dbReference type="ARBA" id="ARBA00022801"/>
    </source>
</evidence>
<keyword evidence="8" id="KW-0732">Signal</keyword>
<feature type="domain" description="Alpha-amylase C-terminal" evidence="16">
    <location>
        <begin position="280"/>
        <end position="377"/>
    </location>
</feature>
<feature type="domain" description="Glycosyl hydrolase family 13 catalytic" evidence="17">
    <location>
        <begin position="334"/>
        <end position="702"/>
    </location>
</feature>
<dbReference type="SMART" id="SM00642">
    <property type="entry name" value="Aamy"/>
    <property type="match status" value="4"/>
</dbReference>
<dbReference type="SMART" id="SM00632">
    <property type="entry name" value="Aamy_C"/>
    <property type="match status" value="4"/>
</dbReference>
<evidence type="ECO:0000259" key="17">
    <source>
        <dbReference type="SMART" id="SM00642"/>
    </source>
</evidence>
<dbReference type="VEuPathDB" id="VectorBase:PPAPM1_010343"/>
<dbReference type="InterPro" id="IPR017853">
    <property type="entry name" value="GH"/>
</dbReference>
<evidence type="ECO:0000256" key="13">
    <source>
        <dbReference type="ARBA" id="ARBA00023277"/>
    </source>
</evidence>
<evidence type="ECO:0000256" key="8">
    <source>
        <dbReference type="ARBA" id="ARBA00022729"/>
    </source>
</evidence>
<comment type="cofactor">
    <cofactor evidence="2">
        <name>Ca(2+)</name>
        <dbReference type="ChEBI" id="CHEBI:29108"/>
    </cofactor>
</comment>
<dbReference type="Gene3D" id="2.60.40.1180">
    <property type="entry name" value="Golgi alpha-mannosidase II"/>
    <property type="match status" value="4"/>
</dbReference>
<dbReference type="EnsemblMetazoa" id="PPAI010150-RA">
    <property type="protein sequence ID" value="PPAI010150-PA"/>
    <property type="gene ID" value="PPAI010150"/>
</dbReference>
<feature type="domain" description="Glycosyl hydrolase family 13 catalytic" evidence="17">
    <location>
        <begin position="1341"/>
        <end position="1708"/>
    </location>
</feature>
<keyword evidence="12" id="KW-0868">Chloride</keyword>
<dbReference type="VEuPathDB" id="VectorBase:PPAPM1_012616"/>
<comment type="subunit">
    <text evidence="5">Monomer.</text>
</comment>
<organism evidence="18 19">
    <name type="scientific">Phlebotomus papatasi</name>
    <name type="common">Sandfly</name>
    <dbReference type="NCBI Taxonomy" id="29031"/>
    <lineage>
        <taxon>Eukaryota</taxon>
        <taxon>Metazoa</taxon>
        <taxon>Ecdysozoa</taxon>
        <taxon>Arthropoda</taxon>
        <taxon>Hexapoda</taxon>
        <taxon>Insecta</taxon>
        <taxon>Pterygota</taxon>
        <taxon>Neoptera</taxon>
        <taxon>Endopterygota</taxon>
        <taxon>Diptera</taxon>
        <taxon>Nematocera</taxon>
        <taxon>Psychodoidea</taxon>
        <taxon>Psychodidae</taxon>
        <taxon>Phlebotomus</taxon>
        <taxon>Phlebotomus</taxon>
    </lineage>
</organism>
<keyword evidence="14" id="KW-0326">Glycosidase</keyword>
<keyword evidence="13" id="KW-0119">Carbohydrate metabolism</keyword>